<evidence type="ECO:0000256" key="1">
    <source>
        <dbReference type="SAM" id="MobiDB-lite"/>
    </source>
</evidence>
<protein>
    <submittedName>
        <fullName evidence="2">Uncharacterized protein</fullName>
    </submittedName>
</protein>
<organism evidence="2 3">
    <name type="scientific">Hesseltinella vesiculosa</name>
    <dbReference type="NCBI Taxonomy" id="101127"/>
    <lineage>
        <taxon>Eukaryota</taxon>
        <taxon>Fungi</taxon>
        <taxon>Fungi incertae sedis</taxon>
        <taxon>Mucoromycota</taxon>
        <taxon>Mucoromycotina</taxon>
        <taxon>Mucoromycetes</taxon>
        <taxon>Mucorales</taxon>
        <taxon>Cunninghamellaceae</taxon>
        <taxon>Hesseltinella</taxon>
    </lineage>
</organism>
<evidence type="ECO:0000313" key="2">
    <source>
        <dbReference type="EMBL" id="ORX54065.1"/>
    </source>
</evidence>
<proteinExistence type="predicted"/>
<dbReference type="AlphaFoldDB" id="A0A1X2GHN8"/>
<feature type="region of interest" description="Disordered" evidence="1">
    <location>
        <begin position="1"/>
        <end position="32"/>
    </location>
</feature>
<accession>A0A1X2GHN8</accession>
<keyword evidence="3" id="KW-1185">Reference proteome</keyword>
<dbReference type="EMBL" id="MCGT01000014">
    <property type="protein sequence ID" value="ORX54065.1"/>
    <property type="molecule type" value="Genomic_DNA"/>
</dbReference>
<comment type="caution">
    <text evidence="2">The sequence shown here is derived from an EMBL/GenBank/DDBJ whole genome shotgun (WGS) entry which is preliminary data.</text>
</comment>
<sequence>MLKVPRLWKSSKTSPEEDAKTTAPTPPPKTMLPIVKKKLPLASPMSSVPTISLGAGNKKEIYELSTVNDSGVYLPPSTNTKEQPSWAEEQDPNHVFYMPTLDCLTTGPHSFYTPSSTLCITA</sequence>
<reference evidence="2 3" key="1">
    <citation type="submission" date="2016-07" db="EMBL/GenBank/DDBJ databases">
        <title>Pervasive Adenine N6-methylation of Active Genes in Fungi.</title>
        <authorList>
            <consortium name="DOE Joint Genome Institute"/>
            <person name="Mondo S.J."/>
            <person name="Dannebaum R.O."/>
            <person name="Kuo R.C."/>
            <person name="Labutti K."/>
            <person name="Haridas S."/>
            <person name="Kuo A."/>
            <person name="Salamov A."/>
            <person name="Ahrendt S.R."/>
            <person name="Lipzen A."/>
            <person name="Sullivan W."/>
            <person name="Andreopoulos W.B."/>
            <person name="Clum A."/>
            <person name="Lindquist E."/>
            <person name="Daum C."/>
            <person name="Ramamoorthy G.K."/>
            <person name="Gryganskyi A."/>
            <person name="Culley D."/>
            <person name="Magnuson J.K."/>
            <person name="James T.Y."/>
            <person name="O'Malley M.A."/>
            <person name="Stajich J.E."/>
            <person name="Spatafora J.W."/>
            <person name="Visel A."/>
            <person name="Grigoriev I.V."/>
        </authorList>
    </citation>
    <scope>NUCLEOTIDE SEQUENCE [LARGE SCALE GENOMIC DNA]</scope>
    <source>
        <strain evidence="2 3">NRRL 3301</strain>
    </source>
</reference>
<dbReference type="OrthoDB" id="2262261at2759"/>
<evidence type="ECO:0000313" key="3">
    <source>
        <dbReference type="Proteomes" id="UP000242146"/>
    </source>
</evidence>
<gene>
    <name evidence="2" type="ORF">DM01DRAFT_1407576</name>
</gene>
<name>A0A1X2GHN8_9FUNG</name>
<dbReference type="Proteomes" id="UP000242146">
    <property type="component" value="Unassembled WGS sequence"/>
</dbReference>